<evidence type="ECO:0000313" key="2">
    <source>
        <dbReference type="Proteomes" id="UP000319383"/>
    </source>
</evidence>
<dbReference type="EMBL" id="CP036276">
    <property type="protein sequence ID" value="QDU45360.1"/>
    <property type="molecule type" value="Genomic_DNA"/>
</dbReference>
<evidence type="ECO:0000313" key="1">
    <source>
        <dbReference type="EMBL" id="QDU45360.1"/>
    </source>
</evidence>
<dbReference type="Proteomes" id="UP000319383">
    <property type="component" value="Chromosome"/>
</dbReference>
<protein>
    <submittedName>
        <fullName evidence="1">Uncharacterized protein</fullName>
    </submittedName>
</protein>
<reference evidence="1 2" key="1">
    <citation type="submission" date="2019-02" db="EMBL/GenBank/DDBJ databases">
        <title>Deep-cultivation of Planctomycetes and their phenomic and genomic characterization uncovers novel biology.</title>
        <authorList>
            <person name="Wiegand S."/>
            <person name="Jogler M."/>
            <person name="Boedeker C."/>
            <person name="Pinto D."/>
            <person name="Vollmers J."/>
            <person name="Rivas-Marin E."/>
            <person name="Kohn T."/>
            <person name="Peeters S.H."/>
            <person name="Heuer A."/>
            <person name="Rast P."/>
            <person name="Oberbeckmann S."/>
            <person name="Bunk B."/>
            <person name="Jeske O."/>
            <person name="Meyerdierks A."/>
            <person name="Storesund J.E."/>
            <person name="Kallscheuer N."/>
            <person name="Luecker S."/>
            <person name="Lage O.M."/>
            <person name="Pohl T."/>
            <person name="Merkel B.J."/>
            <person name="Hornburger P."/>
            <person name="Mueller R.-W."/>
            <person name="Bruemmer F."/>
            <person name="Labrenz M."/>
            <person name="Spormann A.M."/>
            <person name="Op den Camp H."/>
            <person name="Overmann J."/>
            <person name="Amann R."/>
            <person name="Jetten M.S.M."/>
            <person name="Mascher T."/>
            <person name="Medema M.H."/>
            <person name="Devos D.P."/>
            <person name="Kaster A.-K."/>
            <person name="Ovreas L."/>
            <person name="Rohde M."/>
            <person name="Galperin M.Y."/>
            <person name="Jogler C."/>
        </authorList>
    </citation>
    <scope>NUCLEOTIDE SEQUENCE [LARGE SCALE GENOMIC DNA]</scope>
    <source>
        <strain evidence="1 2">Mal52</strain>
    </source>
</reference>
<dbReference type="AlphaFoldDB" id="A0A517ZSE6"/>
<dbReference type="KEGG" id="sdyn:Mal52_38540"/>
<gene>
    <name evidence="1" type="ORF">Mal52_38540</name>
</gene>
<accession>A0A517ZSE6</accession>
<name>A0A517ZSE6_9PLAN</name>
<keyword evidence="2" id="KW-1185">Reference proteome</keyword>
<proteinExistence type="predicted"/>
<organism evidence="1 2">
    <name type="scientific">Symmachiella dynata</name>
    <dbReference type="NCBI Taxonomy" id="2527995"/>
    <lineage>
        <taxon>Bacteria</taxon>
        <taxon>Pseudomonadati</taxon>
        <taxon>Planctomycetota</taxon>
        <taxon>Planctomycetia</taxon>
        <taxon>Planctomycetales</taxon>
        <taxon>Planctomycetaceae</taxon>
        <taxon>Symmachiella</taxon>
    </lineage>
</organism>
<dbReference type="RefSeq" id="WP_145377745.1">
    <property type="nucleotide sequence ID" value="NZ_CP036276.1"/>
</dbReference>
<sequence length="198" mass="21414">MLHASQTPKRCEISTEQIRLVCELTADRWQHTFSVSTGGKWVDVLSSLEGSPEDESPASPVFQELLLDEKNAQLTEVQMFGRSGKCLYAVAVGMNTETKILDFDVSARFVGAEMPKRVTSSYAGGDWAVAETSPPVATEAQSGLQLAILDVPGMPPCEAHWFPTTGLKIGYGDLSGVPTTTGGTTIRWQYQVSWAALS</sequence>